<dbReference type="Pfam" id="PF04366">
    <property type="entry name" value="Ysc84"/>
    <property type="match status" value="1"/>
</dbReference>
<dbReference type="GO" id="GO:0035091">
    <property type="term" value="F:phosphatidylinositol binding"/>
    <property type="evidence" value="ECO:0007669"/>
    <property type="project" value="TreeGrafter"/>
</dbReference>
<protein>
    <submittedName>
        <fullName evidence="3">DUF500-domain-containing protein</fullName>
    </submittedName>
</protein>
<dbReference type="PANTHER" id="PTHR15629">
    <property type="entry name" value="SH3YL1 PROTEIN"/>
    <property type="match status" value="1"/>
</dbReference>
<evidence type="ECO:0000313" key="4">
    <source>
        <dbReference type="Proteomes" id="UP000005242"/>
    </source>
</evidence>
<sequence>MRWSNVAAQKSLQISDYAGSYVNAGAAKLGTERFWPTSGDMPLEIDKAERIIRAFTTEGIAIDEPVGEEGKQGRRRVFRKIAPNVLAGAKGIAVFTAMRSGIMPFSGSGGSGIVIARLPDGSWSAPSCICPNNTSVGMMFGLDVYDVVLVLRSQKAVDGFKGMANLTLGAEIGIAAGPVGAGASVESGIDKTPIWSYVRSKGFYVGSELIGQVFIDRFDENERFYYWPGLKSGQILAGKVRPPLEGAQLYRTLHEAETGIAQGQSLEYEATIPDDVLTDLDLNENETLRLPPTPEQLDKFEKQGYKDEHDVEFERREREEIMALPAPPRHPAIVNFLARKEMGLGLTDVNEEEDEEEKEEGAEKEVFDADDAISKEDLLLKLREEELNAELEALEVASEPDMSTEANRNDVGMPPPLPPRRHFNRPQLPSRAARSSLPVISNSESMTAPESPPPNYKSVEPNEDVKKTLALDVEKAGQKTSEESPKEEFFDVADNELGVAH</sequence>
<feature type="compositionally biased region" description="Basic and acidic residues" evidence="1">
    <location>
        <begin position="463"/>
        <end position="489"/>
    </location>
</feature>
<feature type="region of interest" description="Disordered" evidence="1">
    <location>
        <begin position="393"/>
        <end position="501"/>
    </location>
</feature>
<dbReference type="AlphaFoldDB" id="I4YEB0"/>
<dbReference type="Proteomes" id="UP000005242">
    <property type="component" value="Unassembled WGS sequence"/>
</dbReference>
<dbReference type="HOGENOM" id="CLU_544236_0_0_1"/>
<reference evidence="3 4" key="1">
    <citation type="journal article" date="2012" name="Fungal Genet. Biol.">
        <title>The genome of the xerotolerant mold Wallemia sebi reveals adaptations to osmotic stress and suggests cryptic sexual reproduction.</title>
        <authorList>
            <person name="Padamsee M."/>
            <person name="Kumar T.K.A."/>
            <person name="Riley R."/>
            <person name="Binder M."/>
            <person name="Boyd A."/>
            <person name="Calvo A.M."/>
            <person name="Furukawa K."/>
            <person name="Hesse C."/>
            <person name="Hohmann S."/>
            <person name="James T.Y."/>
            <person name="LaButti K."/>
            <person name="Lapidus A."/>
            <person name="Lindquist E."/>
            <person name="Lucas S."/>
            <person name="Miller K."/>
            <person name="Shantappa S."/>
            <person name="Grigoriev I.V."/>
            <person name="Hibbett D.S."/>
            <person name="McLaughlin D.J."/>
            <person name="Spatafora J.W."/>
            <person name="Aime M.C."/>
        </authorList>
    </citation>
    <scope>NUCLEOTIDE SEQUENCE [LARGE SCALE GENOMIC DNA]</scope>
    <source>
        <strain evidence="4">ATCC MYA-4683 / CBS 633.66</strain>
    </source>
</reference>
<dbReference type="InterPro" id="IPR051702">
    <property type="entry name" value="SH3_domain_YSC84-like"/>
</dbReference>
<dbReference type="OrthoDB" id="10255128at2759"/>
<organism evidence="3 4">
    <name type="scientific">Wallemia mellicola (strain ATCC MYA-4683 / CBS 633.66)</name>
    <name type="common">Wallemia sebi (CBS 633.66)</name>
    <dbReference type="NCBI Taxonomy" id="671144"/>
    <lineage>
        <taxon>Eukaryota</taxon>
        <taxon>Fungi</taxon>
        <taxon>Dikarya</taxon>
        <taxon>Basidiomycota</taxon>
        <taxon>Wallemiomycotina</taxon>
        <taxon>Wallemiomycetes</taxon>
        <taxon>Wallemiales</taxon>
        <taxon>Wallemiaceae</taxon>
        <taxon>Wallemia</taxon>
    </lineage>
</organism>
<keyword evidence="4" id="KW-1185">Reference proteome</keyword>
<evidence type="ECO:0000259" key="2">
    <source>
        <dbReference type="Pfam" id="PF04366"/>
    </source>
</evidence>
<dbReference type="RefSeq" id="XP_006957559.1">
    <property type="nucleotide sequence ID" value="XM_006957497.1"/>
</dbReference>
<dbReference type="InterPro" id="IPR007461">
    <property type="entry name" value="Ysc84_actin-binding"/>
</dbReference>
<dbReference type="PANTHER" id="PTHR15629:SF40">
    <property type="entry name" value="YSC84 ACTIN-BINDING DOMAIN-CONTAINING PROTEIN"/>
    <property type="match status" value="1"/>
</dbReference>
<evidence type="ECO:0000313" key="3">
    <source>
        <dbReference type="EMBL" id="EIM22302.1"/>
    </source>
</evidence>
<dbReference type="STRING" id="671144.I4YEB0"/>
<feature type="compositionally biased region" description="Polar residues" evidence="1">
    <location>
        <begin position="438"/>
        <end position="448"/>
    </location>
</feature>
<feature type="compositionally biased region" description="Acidic residues" evidence="1">
    <location>
        <begin position="349"/>
        <end position="360"/>
    </location>
</feature>
<dbReference type="EMBL" id="JH668228">
    <property type="protein sequence ID" value="EIM22302.1"/>
    <property type="molecule type" value="Genomic_DNA"/>
</dbReference>
<feature type="compositionally biased region" description="Basic and acidic residues" evidence="1">
    <location>
        <begin position="361"/>
        <end position="370"/>
    </location>
</feature>
<dbReference type="eggNOG" id="KOG1843">
    <property type="taxonomic scope" value="Eukaryota"/>
</dbReference>
<evidence type="ECO:0000256" key="1">
    <source>
        <dbReference type="SAM" id="MobiDB-lite"/>
    </source>
</evidence>
<dbReference type="GeneID" id="18471406"/>
<dbReference type="KEGG" id="wse:WALSEDRAFT_32007"/>
<name>I4YEB0_WALMC</name>
<feature type="domain" description="Ysc84 actin-binding" evidence="2">
    <location>
        <begin position="134"/>
        <end position="256"/>
    </location>
</feature>
<gene>
    <name evidence="3" type="ORF">WALSEDRAFT_32007</name>
</gene>
<feature type="region of interest" description="Disordered" evidence="1">
    <location>
        <begin position="346"/>
        <end position="370"/>
    </location>
</feature>
<proteinExistence type="predicted"/>
<dbReference type="CDD" id="cd11524">
    <property type="entry name" value="SYLF"/>
    <property type="match status" value="1"/>
</dbReference>
<dbReference type="InParanoid" id="I4YEB0"/>
<dbReference type="OMA" id="CILVIRT"/>
<accession>I4YEB0</accession>